<accession>A0ABP3ZYT4</accession>
<dbReference type="Pfam" id="PF00550">
    <property type="entry name" value="PP-binding"/>
    <property type="match status" value="1"/>
</dbReference>
<gene>
    <name evidence="5" type="ORF">GCM10009554_11440</name>
</gene>
<evidence type="ECO:0000256" key="3">
    <source>
        <dbReference type="SAM" id="MobiDB-lite"/>
    </source>
</evidence>
<protein>
    <recommendedName>
        <fullName evidence="4">Carrier domain-containing protein</fullName>
    </recommendedName>
</protein>
<keyword evidence="2" id="KW-0597">Phosphoprotein</keyword>
<feature type="compositionally biased region" description="Basic and acidic residues" evidence="3">
    <location>
        <begin position="13"/>
        <end position="33"/>
    </location>
</feature>
<evidence type="ECO:0000313" key="5">
    <source>
        <dbReference type="EMBL" id="GAA0929238.1"/>
    </source>
</evidence>
<evidence type="ECO:0000256" key="1">
    <source>
        <dbReference type="ARBA" id="ARBA00022450"/>
    </source>
</evidence>
<dbReference type="InterPro" id="IPR020806">
    <property type="entry name" value="PKS_PP-bd"/>
</dbReference>
<evidence type="ECO:0000259" key="4">
    <source>
        <dbReference type="PROSITE" id="PS50075"/>
    </source>
</evidence>
<dbReference type="Proteomes" id="UP001500542">
    <property type="component" value="Unassembled WGS sequence"/>
</dbReference>
<feature type="region of interest" description="Disordered" evidence="3">
    <location>
        <begin position="1"/>
        <end position="33"/>
    </location>
</feature>
<dbReference type="PANTHER" id="PTHR45527:SF1">
    <property type="entry name" value="FATTY ACID SYNTHASE"/>
    <property type="match status" value="1"/>
</dbReference>
<keyword evidence="6" id="KW-1185">Reference proteome</keyword>
<organism evidence="5 6">
    <name type="scientific">Kribbella koreensis</name>
    <dbReference type="NCBI Taxonomy" id="57909"/>
    <lineage>
        <taxon>Bacteria</taxon>
        <taxon>Bacillati</taxon>
        <taxon>Actinomycetota</taxon>
        <taxon>Actinomycetes</taxon>
        <taxon>Propionibacteriales</taxon>
        <taxon>Kribbellaceae</taxon>
        <taxon>Kribbella</taxon>
    </lineage>
</organism>
<sequence>MTNQALDQDDERDQDRDQDPKRKPEQERDQEQVRRIWSEVLGVECEPATTFFEAGGNSLAAFRILARVEAEFGVQLEVYELFEDPSAAEFAALIATAGQTR</sequence>
<comment type="caution">
    <text evidence="5">The sequence shown here is derived from an EMBL/GenBank/DDBJ whole genome shotgun (WGS) entry which is preliminary data.</text>
</comment>
<dbReference type="PROSITE" id="PS50075">
    <property type="entry name" value="CARRIER"/>
    <property type="match status" value="1"/>
</dbReference>
<reference evidence="6" key="1">
    <citation type="journal article" date="2019" name="Int. J. Syst. Evol. Microbiol.">
        <title>The Global Catalogue of Microorganisms (GCM) 10K type strain sequencing project: providing services to taxonomists for standard genome sequencing and annotation.</title>
        <authorList>
            <consortium name="The Broad Institute Genomics Platform"/>
            <consortium name="The Broad Institute Genome Sequencing Center for Infectious Disease"/>
            <person name="Wu L."/>
            <person name="Ma J."/>
        </authorList>
    </citation>
    <scope>NUCLEOTIDE SEQUENCE [LARGE SCALE GENOMIC DNA]</scope>
    <source>
        <strain evidence="6">JCM 10977</strain>
    </source>
</reference>
<dbReference type="Gene3D" id="1.10.1200.10">
    <property type="entry name" value="ACP-like"/>
    <property type="match status" value="1"/>
</dbReference>
<dbReference type="RefSeq" id="WP_343965516.1">
    <property type="nucleotide sequence ID" value="NZ_BAAAHK010000003.1"/>
</dbReference>
<dbReference type="InterPro" id="IPR036736">
    <property type="entry name" value="ACP-like_sf"/>
</dbReference>
<dbReference type="SMART" id="SM00823">
    <property type="entry name" value="PKS_PP"/>
    <property type="match status" value="1"/>
</dbReference>
<dbReference type="InterPro" id="IPR009081">
    <property type="entry name" value="PP-bd_ACP"/>
</dbReference>
<evidence type="ECO:0000313" key="6">
    <source>
        <dbReference type="Proteomes" id="UP001500542"/>
    </source>
</evidence>
<evidence type="ECO:0000256" key="2">
    <source>
        <dbReference type="ARBA" id="ARBA00022553"/>
    </source>
</evidence>
<proteinExistence type="predicted"/>
<feature type="domain" description="Carrier" evidence="4">
    <location>
        <begin position="24"/>
        <end position="98"/>
    </location>
</feature>
<dbReference type="SUPFAM" id="SSF47336">
    <property type="entry name" value="ACP-like"/>
    <property type="match status" value="1"/>
</dbReference>
<dbReference type="PANTHER" id="PTHR45527">
    <property type="entry name" value="NONRIBOSOMAL PEPTIDE SYNTHETASE"/>
    <property type="match status" value="1"/>
</dbReference>
<dbReference type="EMBL" id="BAAAHK010000003">
    <property type="protein sequence ID" value="GAA0929238.1"/>
    <property type="molecule type" value="Genomic_DNA"/>
</dbReference>
<name>A0ABP3ZYT4_9ACTN</name>
<keyword evidence="1" id="KW-0596">Phosphopantetheine</keyword>